<proteinExistence type="predicted"/>
<comment type="caution">
    <text evidence="2">The sequence shown here is derived from an EMBL/GenBank/DDBJ whole genome shotgun (WGS) entry which is preliminary data.</text>
</comment>
<reference evidence="2 3" key="1">
    <citation type="journal article" date="2019" name="Sci. Rep.">
        <title>Orb-weaving spider Araneus ventricosus genome elucidates the spidroin gene catalogue.</title>
        <authorList>
            <person name="Kono N."/>
            <person name="Nakamura H."/>
            <person name="Ohtoshi R."/>
            <person name="Moran D.A.P."/>
            <person name="Shinohara A."/>
            <person name="Yoshida Y."/>
            <person name="Fujiwara M."/>
            <person name="Mori M."/>
            <person name="Tomita M."/>
            <person name="Arakawa K."/>
        </authorList>
    </citation>
    <scope>NUCLEOTIDE SEQUENCE [LARGE SCALE GENOMIC DNA]</scope>
</reference>
<protein>
    <submittedName>
        <fullName evidence="2">Uncharacterized protein</fullName>
    </submittedName>
</protein>
<feature type="region of interest" description="Disordered" evidence="1">
    <location>
        <begin position="1"/>
        <end position="33"/>
    </location>
</feature>
<keyword evidence="3" id="KW-1185">Reference proteome</keyword>
<organism evidence="2 3">
    <name type="scientific">Araneus ventricosus</name>
    <name type="common">Orbweaver spider</name>
    <name type="synonym">Epeira ventricosa</name>
    <dbReference type="NCBI Taxonomy" id="182803"/>
    <lineage>
        <taxon>Eukaryota</taxon>
        <taxon>Metazoa</taxon>
        <taxon>Ecdysozoa</taxon>
        <taxon>Arthropoda</taxon>
        <taxon>Chelicerata</taxon>
        <taxon>Arachnida</taxon>
        <taxon>Araneae</taxon>
        <taxon>Araneomorphae</taxon>
        <taxon>Entelegynae</taxon>
        <taxon>Araneoidea</taxon>
        <taxon>Araneidae</taxon>
        <taxon>Araneus</taxon>
    </lineage>
</organism>
<evidence type="ECO:0000313" key="3">
    <source>
        <dbReference type="Proteomes" id="UP000499080"/>
    </source>
</evidence>
<dbReference type="AlphaFoldDB" id="A0A4Y2EF43"/>
<accession>A0A4Y2EF43</accession>
<sequence>TSSCSTPAIAPRDPDELPPTHPLPPTTAADSNS</sequence>
<feature type="non-terminal residue" evidence="2">
    <location>
        <position position="1"/>
    </location>
</feature>
<evidence type="ECO:0000256" key="1">
    <source>
        <dbReference type="SAM" id="MobiDB-lite"/>
    </source>
</evidence>
<dbReference type="EMBL" id="BGPR01246133">
    <property type="protein sequence ID" value="GBM26688.1"/>
    <property type="molecule type" value="Genomic_DNA"/>
</dbReference>
<name>A0A4Y2EF43_ARAVE</name>
<evidence type="ECO:0000313" key="2">
    <source>
        <dbReference type="EMBL" id="GBM26688.1"/>
    </source>
</evidence>
<dbReference type="Proteomes" id="UP000499080">
    <property type="component" value="Unassembled WGS sequence"/>
</dbReference>
<gene>
    <name evidence="2" type="ORF">AVEN_203355_1</name>
</gene>